<evidence type="ECO:0000313" key="4">
    <source>
        <dbReference type="EMBL" id="MBB4104804.1"/>
    </source>
</evidence>
<dbReference type="Proteomes" id="UP000584824">
    <property type="component" value="Unassembled WGS sequence"/>
</dbReference>
<dbReference type="CDD" id="cd01949">
    <property type="entry name" value="GGDEF"/>
    <property type="match status" value="1"/>
</dbReference>
<dbReference type="CDD" id="cd01948">
    <property type="entry name" value="EAL"/>
    <property type="match status" value="1"/>
</dbReference>
<dbReference type="InterPro" id="IPR050706">
    <property type="entry name" value="Cyclic-di-GMP_PDE-like"/>
</dbReference>
<dbReference type="InterPro" id="IPR001633">
    <property type="entry name" value="EAL_dom"/>
</dbReference>
<dbReference type="PANTHER" id="PTHR33121:SF70">
    <property type="entry name" value="SIGNALING PROTEIN YKOW"/>
    <property type="match status" value="1"/>
</dbReference>
<dbReference type="PROSITE" id="PS50887">
    <property type="entry name" value="GGDEF"/>
    <property type="match status" value="1"/>
</dbReference>
<dbReference type="SUPFAM" id="SSF55073">
    <property type="entry name" value="Nucleotide cyclase"/>
    <property type="match status" value="1"/>
</dbReference>
<accession>A0A7W6K421</accession>
<dbReference type="SMART" id="SM00052">
    <property type="entry name" value="EAL"/>
    <property type="match status" value="1"/>
</dbReference>
<dbReference type="PROSITE" id="PS50883">
    <property type="entry name" value="EAL"/>
    <property type="match status" value="1"/>
</dbReference>
<dbReference type="EMBL" id="JACIDU010000014">
    <property type="protein sequence ID" value="MBB4104804.1"/>
    <property type="molecule type" value="Genomic_DNA"/>
</dbReference>
<evidence type="ECO:0000259" key="2">
    <source>
        <dbReference type="PROSITE" id="PS50883"/>
    </source>
</evidence>
<dbReference type="InterPro" id="IPR035919">
    <property type="entry name" value="EAL_sf"/>
</dbReference>
<dbReference type="InterPro" id="IPR043128">
    <property type="entry name" value="Rev_trsase/Diguanyl_cyclase"/>
</dbReference>
<dbReference type="AlphaFoldDB" id="A0A7W6K421"/>
<reference evidence="4 5" key="1">
    <citation type="submission" date="2020-08" db="EMBL/GenBank/DDBJ databases">
        <title>Genomic Encyclopedia of Type Strains, Phase IV (KMG-IV): sequencing the most valuable type-strain genomes for metagenomic binning, comparative biology and taxonomic classification.</title>
        <authorList>
            <person name="Goeker M."/>
        </authorList>
    </citation>
    <scope>NUCLEOTIDE SEQUENCE [LARGE SCALE GENOMIC DNA]</scope>
    <source>
        <strain evidence="4 5">DSM 26385</strain>
    </source>
</reference>
<dbReference type="Pfam" id="PF00563">
    <property type="entry name" value="EAL"/>
    <property type="match status" value="1"/>
</dbReference>
<keyword evidence="1" id="KW-0472">Membrane</keyword>
<organism evidence="4 5">
    <name type="scientific">Allorhizobium borbori</name>
    <dbReference type="NCBI Taxonomy" id="485907"/>
    <lineage>
        <taxon>Bacteria</taxon>
        <taxon>Pseudomonadati</taxon>
        <taxon>Pseudomonadota</taxon>
        <taxon>Alphaproteobacteria</taxon>
        <taxon>Hyphomicrobiales</taxon>
        <taxon>Rhizobiaceae</taxon>
        <taxon>Rhizobium/Agrobacterium group</taxon>
        <taxon>Allorhizobium</taxon>
    </lineage>
</organism>
<dbReference type="Gene3D" id="3.30.70.270">
    <property type="match status" value="1"/>
</dbReference>
<protein>
    <submittedName>
        <fullName evidence="4">Diguanylate cyclase (GGDEF)-like protein</fullName>
    </submittedName>
</protein>
<dbReference type="RefSeq" id="WP_183793872.1">
    <property type="nucleotide sequence ID" value="NZ_JACIDU010000014.1"/>
</dbReference>
<evidence type="ECO:0000259" key="3">
    <source>
        <dbReference type="PROSITE" id="PS50887"/>
    </source>
</evidence>
<keyword evidence="5" id="KW-1185">Reference proteome</keyword>
<dbReference type="InterPro" id="IPR029787">
    <property type="entry name" value="Nucleotide_cyclase"/>
</dbReference>
<feature type="domain" description="EAL" evidence="2">
    <location>
        <begin position="400"/>
        <end position="655"/>
    </location>
</feature>
<dbReference type="Gene3D" id="3.20.20.450">
    <property type="entry name" value="EAL domain"/>
    <property type="match status" value="1"/>
</dbReference>
<dbReference type="NCBIfam" id="TIGR00254">
    <property type="entry name" value="GGDEF"/>
    <property type="match status" value="1"/>
</dbReference>
<evidence type="ECO:0000313" key="5">
    <source>
        <dbReference type="Proteomes" id="UP000584824"/>
    </source>
</evidence>
<sequence length="667" mass="72947">MTLSRWFRATSWQRLRLPLLFTLTLPVLALMELNIDRLARGVDQPLYYSARLDEVSKMDLEATQLFDAASRFVAGDAGVSREDLTMLLDIFWGRVDATKTPSYMTVLGAANVDLNLPLELFQALPRFEAAVNALVLGQPASLAALMALKDLYGPRLHRINEVAWMTRRKVVAEFTQRNLANVAVLRNIQIGFAALSLFILLYVMFELLSARRANRSLNTMIAEKQVLLRTDLLTGIANRSAFEADLLELCNAAPEQGFTVVYLDLDGFKTVNDTLGHAAGDALLRYIAEVLRAAAREGDAVSRLGGDEFAALLPGPIERATDLMAKVLEQIGFAPMLEPGVIVSGSIGLCHSSQCIEQSKPQQSGRLMRNADLALYAAKHGGRNRLVVFSPDLKERHDRQTRTETLLPPAIRAGALEAAFQPIIDLKAGGVAYLEALVRWSPPELGPVPADQIVAIAERAGLVSDLTFAMLEQAMRLSKRIEAEGYATPIAVNLTPSMLIQPDFAGDVIAALNREAMKPGTICFELVEYADLDDRGSDTVSANLEALRQAGIPLAIDDFGKAYSNVHRLMQIEFHLLKLDKILLTGIGESQRAARILHGLNRLMEAIGVEMVGEGIETQAQVDLLRNAGIRYAQGYFYARPMFPDAICAFLKAGLPAETACVPHAGS</sequence>
<proteinExistence type="predicted"/>
<feature type="domain" description="GGDEF" evidence="3">
    <location>
        <begin position="256"/>
        <end position="391"/>
    </location>
</feature>
<comment type="caution">
    <text evidence="4">The sequence shown here is derived from an EMBL/GenBank/DDBJ whole genome shotgun (WGS) entry which is preliminary data.</text>
</comment>
<gene>
    <name evidence="4" type="ORF">GGQ66_003383</name>
</gene>
<dbReference type="SMART" id="SM00267">
    <property type="entry name" value="GGDEF"/>
    <property type="match status" value="1"/>
</dbReference>
<dbReference type="SUPFAM" id="SSF141868">
    <property type="entry name" value="EAL domain-like"/>
    <property type="match status" value="1"/>
</dbReference>
<keyword evidence="1" id="KW-1133">Transmembrane helix</keyword>
<dbReference type="PANTHER" id="PTHR33121">
    <property type="entry name" value="CYCLIC DI-GMP PHOSPHODIESTERASE PDEF"/>
    <property type="match status" value="1"/>
</dbReference>
<name>A0A7W6K421_9HYPH</name>
<dbReference type="InterPro" id="IPR000160">
    <property type="entry name" value="GGDEF_dom"/>
</dbReference>
<dbReference type="Pfam" id="PF00990">
    <property type="entry name" value="GGDEF"/>
    <property type="match status" value="1"/>
</dbReference>
<keyword evidence="1" id="KW-0812">Transmembrane</keyword>
<evidence type="ECO:0000256" key="1">
    <source>
        <dbReference type="SAM" id="Phobius"/>
    </source>
</evidence>
<dbReference type="GO" id="GO:0071111">
    <property type="term" value="F:cyclic-guanylate-specific phosphodiesterase activity"/>
    <property type="evidence" value="ECO:0007669"/>
    <property type="project" value="InterPro"/>
</dbReference>
<feature type="transmembrane region" description="Helical" evidence="1">
    <location>
        <begin position="188"/>
        <end position="208"/>
    </location>
</feature>